<evidence type="ECO:0000313" key="1">
    <source>
        <dbReference type="EMBL" id="TWB18666.1"/>
    </source>
</evidence>
<name>A0A560FAP4_9PROT</name>
<dbReference type="EMBL" id="VITN01000009">
    <property type="protein sequence ID" value="TWB18666.1"/>
    <property type="molecule type" value="Genomic_DNA"/>
</dbReference>
<dbReference type="AlphaFoldDB" id="A0A560FAP4"/>
<protein>
    <submittedName>
        <fullName evidence="1">Uncharacterized protein</fullName>
    </submittedName>
</protein>
<reference evidence="1 2" key="1">
    <citation type="submission" date="2019-06" db="EMBL/GenBank/DDBJ databases">
        <title>Genomic Encyclopedia of Type Strains, Phase IV (KMG-V): Genome sequencing to study the core and pangenomes of soil and plant-associated prokaryotes.</title>
        <authorList>
            <person name="Whitman W."/>
        </authorList>
    </citation>
    <scope>NUCLEOTIDE SEQUENCE [LARGE SCALE GENOMIC DNA]</scope>
    <source>
        <strain evidence="1 2">BR 11880</strain>
    </source>
</reference>
<evidence type="ECO:0000313" key="2">
    <source>
        <dbReference type="Proteomes" id="UP000319859"/>
    </source>
</evidence>
<accession>A0A560FAP4</accession>
<comment type="caution">
    <text evidence="1">The sequence shown here is derived from an EMBL/GenBank/DDBJ whole genome shotgun (WGS) entry which is preliminary data.</text>
</comment>
<sequence length="73" mass="8341">MANSTVGTLRRDELPASLAEGLDAGKPTDLYRVEVRRIPPPVRRNKSNDCANTARQRLISWTPGWARWKPRNR</sequence>
<gene>
    <name evidence="1" type="ORF">FBZ89_10946</name>
</gene>
<organism evidence="1 2">
    <name type="scientific">Nitrospirillum amazonense</name>
    <dbReference type="NCBI Taxonomy" id="28077"/>
    <lineage>
        <taxon>Bacteria</taxon>
        <taxon>Pseudomonadati</taxon>
        <taxon>Pseudomonadota</taxon>
        <taxon>Alphaproteobacteria</taxon>
        <taxon>Rhodospirillales</taxon>
        <taxon>Azospirillaceae</taxon>
        <taxon>Nitrospirillum</taxon>
    </lineage>
</organism>
<proteinExistence type="predicted"/>
<dbReference type="Proteomes" id="UP000319859">
    <property type="component" value="Unassembled WGS sequence"/>
</dbReference>